<dbReference type="EMBL" id="JACHIU010000001">
    <property type="protein sequence ID" value="MBB6471433.1"/>
    <property type="molecule type" value="Genomic_DNA"/>
</dbReference>
<reference evidence="1 2" key="1">
    <citation type="submission" date="2020-08" db="EMBL/GenBank/DDBJ databases">
        <title>Sequencing the genomes of 1000 actinobacteria strains.</title>
        <authorList>
            <person name="Klenk H.-P."/>
        </authorList>
    </citation>
    <scope>NUCLEOTIDE SEQUENCE [LARGE SCALE GENOMIC DNA]</scope>
    <source>
        <strain evidence="1 2">DSM 44936</strain>
    </source>
</reference>
<protein>
    <submittedName>
        <fullName evidence="1">Uncharacterized protein</fullName>
    </submittedName>
</protein>
<evidence type="ECO:0000313" key="2">
    <source>
        <dbReference type="Proteomes" id="UP000555564"/>
    </source>
</evidence>
<comment type="caution">
    <text evidence="1">The sequence shown here is derived from an EMBL/GenBank/DDBJ whole genome shotgun (WGS) entry which is preliminary data.</text>
</comment>
<keyword evidence="2" id="KW-1185">Reference proteome</keyword>
<dbReference type="AlphaFoldDB" id="A0A7X0ICG2"/>
<evidence type="ECO:0000313" key="1">
    <source>
        <dbReference type="EMBL" id="MBB6471433.1"/>
    </source>
</evidence>
<sequence length="39" mass="4601">MTRSDTRPPELGTWLLNRLDTREQALIRQIEQTQTGIDF</sequence>
<organism evidence="1 2">
    <name type="scientific">Sphaerisporangium rubeum</name>
    <dbReference type="NCBI Taxonomy" id="321317"/>
    <lineage>
        <taxon>Bacteria</taxon>
        <taxon>Bacillati</taxon>
        <taxon>Actinomycetota</taxon>
        <taxon>Actinomycetes</taxon>
        <taxon>Streptosporangiales</taxon>
        <taxon>Streptosporangiaceae</taxon>
        <taxon>Sphaerisporangium</taxon>
    </lineage>
</organism>
<gene>
    <name evidence="1" type="ORF">BJ992_000864</name>
</gene>
<accession>A0A7X0ICG2</accession>
<proteinExistence type="predicted"/>
<dbReference type="Proteomes" id="UP000555564">
    <property type="component" value="Unassembled WGS sequence"/>
</dbReference>
<name>A0A7X0ICG2_9ACTN</name>